<feature type="region of interest" description="Disordered" evidence="1">
    <location>
        <begin position="233"/>
        <end position="272"/>
    </location>
</feature>
<accession>A0A2G9RJ72</accession>
<proteinExistence type="predicted"/>
<sequence length="470" mass="53418">GSSNGNPPERCPRPLYSQDSTQEGHTIPHHHQSGNLGDDNIGVKKEFIEEDEEYGVMKQFSEGHKDMMEPPNTRNPPERCPRPLYSWDSTQEDHTIPHHYQSGNLRDSKVEVKEEIKEEDDEDGVMEEEHKDLYQDTMVESSSYRNPPERCLRPLYSRDSTQEGHTIPYLHKMDPVMGTHQRDVPVLCIPGIPHRKVTPSLTIISGNLGDDNIVVKEEYKEEDEEYGVMEEFSEGHKDMKEPPNTRNPPERCPRPLYSRDSTQEDHTIPHCYKSGDPIDIEFEVKSEEEERYVRDDQQSMEKDGITGTFIEEDTPTEISTGNFAAVNPCFFGRSSPCLHLQGCSALRHKGSHLVTSASNQVYDKRVKKNLWGLIADSTREIIYWKWFLCIGVTHHCCLSVSTVVAYQCHLSVPISAAYQCPSSWPISAAYQCPSLWPISATDLCPLVLPISDSSSVLVSEVENILIYNIL</sequence>
<evidence type="ECO:0000256" key="1">
    <source>
        <dbReference type="SAM" id="MobiDB-lite"/>
    </source>
</evidence>
<dbReference type="AlphaFoldDB" id="A0A2G9RJ72"/>
<keyword evidence="3" id="KW-1185">Reference proteome</keyword>
<organism evidence="2 3">
    <name type="scientific">Aquarana catesbeiana</name>
    <name type="common">American bullfrog</name>
    <name type="synonym">Rana catesbeiana</name>
    <dbReference type="NCBI Taxonomy" id="8400"/>
    <lineage>
        <taxon>Eukaryota</taxon>
        <taxon>Metazoa</taxon>
        <taxon>Chordata</taxon>
        <taxon>Craniata</taxon>
        <taxon>Vertebrata</taxon>
        <taxon>Euteleostomi</taxon>
        <taxon>Amphibia</taxon>
        <taxon>Batrachia</taxon>
        <taxon>Anura</taxon>
        <taxon>Neobatrachia</taxon>
        <taxon>Ranoidea</taxon>
        <taxon>Ranidae</taxon>
        <taxon>Aquarana</taxon>
    </lineage>
</organism>
<evidence type="ECO:0000313" key="3">
    <source>
        <dbReference type="Proteomes" id="UP000228934"/>
    </source>
</evidence>
<feature type="non-terminal residue" evidence="2">
    <location>
        <position position="470"/>
    </location>
</feature>
<reference evidence="3" key="1">
    <citation type="journal article" date="2017" name="Nat. Commun.">
        <title>The North American bullfrog draft genome provides insight into hormonal regulation of long noncoding RNA.</title>
        <authorList>
            <person name="Hammond S.A."/>
            <person name="Warren R.L."/>
            <person name="Vandervalk B.P."/>
            <person name="Kucuk E."/>
            <person name="Khan H."/>
            <person name="Gibb E.A."/>
            <person name="Pandoh P."/>
            <person name="Kirk H."/>
            <person name="Zhao Y."/>
            <person name="Jones M."/>
            <person name="Mungall A.J."/>
            <person name="Coope R."/>
            <person name="Pleasance S."/>
            <person name="Moore R.A."/>
            <person name="Holt R.A."/>
            <person name="Round J.M."/>
            <person name="Ohora S."/>
            <person name="Walle B.V."/>
            <person name="Veldhoen N."/>
            <person name="Helbing C.C."/>
            <person name="Birol I."/>
        </authorList>
    </citation>
    <scope>NUCLEOTIDE SEQUENCE [LARGE SCALE GENOMIC DNA]</scope>
</reference>
<feature type="non-terminal residue" evidence="2">
    <location>
        <position position="1"/>
    </location>
</feature>
<dbReference type="OrthoDB" id="10027876at2759"/>
<gene>
    <name evidence="2" type="ORF">AB205_0123750</name>
</gene>
<evidence type="ECO:0000313" key="2">
    <source>
        <dbReference type="EMBL" id="PIO27805.1"/>
    </source>
</evidence>
<protein>
    <submittedName>
        <fullName evidence="2">Uncharacterized protein</fullName>
    </submittedName>
</protein>
<dbReference type="EMBL" id="KV942312">
    <property type="protein sequence ID" value="PIO27805.1"/>
    <property type="molecule type" value="Genomic_DNA"/>
</dbReference>
<feature type="region of interest" description="Disordered" evidence="1">
    <location>
        <begin position="1"/>
        <end position="106"/>
    </location>
</feature>
<dbReference type="Proteomes" id="UP000228934">
    <property type="component" value="Unassembled WGS sequence"/>
</dbReference>
<name>A0A2G9RJ72_AQUCT</name>
<feature type="compositionally biased region" description="Basic and acidic residues" evidence="1">
    <location>
        <begin position="233"/>
        <end position="253"/>
    </location>
</feature>